<keyword evidence="3 11" id="KW-0227">DNA damage</keyword>
<dbReference type="NCBIfam" id="TIGR01447">
    <property type="entry name" value="recD"/>
    <property type="match status" value="1"/>
</dbReference>
<dbReference type="Pfam" id="PF13538">
    <property type="entry name" value="UvrD_C_2"/>
    <property type="match status" value="1"/>
</dbReference>
<dbReference type="Proteomes" id="UP000076643">
    <property type="component" value="Unassembled WGS sequence"/>
</dbReference>
<keyword evidence="9 11" id="KW-0234">DNA repair</keyword>
<dbReference type="GO" id="GO:0000724">
    <property type="term" value="P:double-strand break repair via homologous recombination"/>
    <property type="evidence" value="ECO:0007669"/>
    <property type="project" value="UniProtKB-UniRule"/>
</dbReference>
<evidence type="ECO:0000256" key="6">
    <source>
        <dbReference type="ARBA" id="ARBA00022839"/>
    </source>
</evidence>
<evidence type="ECO:0000313" key="13">
    <source>
        <dbReference type="EMBL" id="KZN30837.1"/>
    </source>
</evidence>
<dbReference type="SMART" id="SM00382">
    <property type="entry name" value="AAA"/>
    <property type="match status" value="1"/>
</dbReference>
<dbReference type="GO" id="GO:0003677">
    <property type="term" value="F:DNA binding"/>
    <property type="evidence" value="ECO:0007669"/>
    <property type="project" value="UniProtKB-UniRule"/>
</dbReference>
<evidence type="ECO:0000256" key="8">
    <source>
        <dbReference type="ARBA" id="ARBA00023125"/>
    </source>
</evidence>
<comment type="miscellaneous">
    <text evidence="11">In the RecBCD complex, RecB has a slow 3'-5' helicase, an exonuclease activity and loads RecA onto ssDNA, RecD has a fast 5'-3' helicase activity, while RecC stimulates the ATPase and processivity of the RecB helicase and contributes to recognition of the Chi site.</text>
</comment>
<dbReference type="InterPro" id="IPR027417">
    <property type="entry name" value="P-loop_NTPase"/>
</dbReference>
<keyword evidence="8 11" id="KW-0238">DNA-binding</keyword>
<accession>A0A166UUX6</accession>
<dbReference type="GO" id="GO:0008854">
    <property type="term" value="F:exodeoxyribonuclease V activity"/>
    <property type="evidence" value="ECO:0007669"/>
    <property type="project" value="InterPro"/>
</dbReference>
<evidence type="ECO:0000256" key="5">
    <source>
        <dbReference type="ARBA" id="ARBA00022806"/>
    </source>
</evidence>
<dbReference type="EMBL" id="AUYB01000146">
    <property type="protein sequence ID" value="KZN30837.1"/>
    <property type="molecule type" value="Genomic_DNA"/>
</dbReference>
<keyword evidence="7 11" id="KW-0067">ATP-binding</keyword>
<protein>
    <recommendedName>
        <fullName evidence="11">RecBCD enzyme subunit RecD</fullName>
        <ecNumber evidence="11">5.6.2.3</ecNumber>
    </recommendedName>
    <alternativeName>
        <fullName evidence="11">DNA 5'-3' helicase subunit RecD</fullName>
    </alternativeName>
    <alternativeName>
        <fullName evidence="11">Exonuclease V subunit RecD</fullName>
        <shortName evidence="11">ExoV subunit RecD</shortName>
    </alternativeName>
    <alternativeName>
        <fullName evidence="11">Helicase/nuclease RecBCD subunit RecD</fullName>
    </alternativeName>
</protein>
<evidence type="ECO:0000256" key="9">
    <source>
        <dbReference type="ARBA" id="ARBA00023204"/>
    </source>
</evidence>
<keyword evidence="2 11" id="KW-0547">Nucleotide-binding</keyword>
<dbReference type="HAMAP" id="MF_01487">
    <property type="entry name" value="RecD"/>
    <property type="match status" value="1"/>
</dbReference>
<name>A0A166UUX6_9GAMM</name>
<dbReference type="InterPro" id="IPR003593">
    <property type="entry name" value="AAA+_ATPase"/>
</dbReference>
<evidence type="ECO:0000256" key="11">
    <source>
        <dbReference type="HAMAP-Rule" id="MF_01487"/>
    </source>
</evidence>
<comment type="function">
    <text evidence="11">A helicase/nuclease that prepares dsDNA breaks (DSB) for recombinational DNA repair. Binds to DSBs and unwinds DNA via a highly rapid and processive ATP-dependent bidirectional helicase activity. Unwinds dsDNA until it encounters a Chi (crossover hotspot instigator) sequence from the 3' direction. Cuts ssDNA a few nucleotides 3' to the Chi site. The properties and activities of the enzyme are changed at Chi. The Chi-altered holoenzyme produces a long 3'-ssDNA overhang and facilitates RecA-binding to the ssDNA for homologous DNA recombination and repair. Holoenzyme degrades any linearized DNA that is unable to undergo homologous recombination. In the holoenzyme this subunit has ssDNA-dependent ATPase and 5'-3' helicase activity. When added to pre-assembled RecBC greatly stimulates nuclease activity and augments holoenzyme processivity. Negatively regulates the RecA-loading ability of RecBCD.</text>
</comment>
<dbReference type="InterPro" id="IPR050534">
    <property type="entry name" value="Coronavir_polyprotein_1ab"/>
</dbReference>
<dbReference type="Gene3D" id="3.40.50.300">
    <property type="entry name" value="P-loop containing nucleotide triphosphate hydrolases"/>
    <property type="match status" value="3"/>
</dbReference>
<organism evidence="13 14">
    <name type="scientific">Pseudoalteromonas luteoviolacea DSM 6061</name>
    <dbReference type="NCBI Taxonomy" id="1365250"/>
    <lineage>
        <taxon>Bacteria</taxon>
        <taxon>Pseudomonadati</taxon>
        <taxon>Pseudomonadota</taxon>
        <taxon>Gammaproteobacteria</taxon>
        <taxon>Alteromonadales</taxon>
        <taxon>Pseudoalteromonadaceae</taxon>
        <taxon>Pseudoalteromonas</taxon>
    </lineage>
</organism>
<dbReference type="GO" id="GO:0009338">
    <property type="term" value="C:exodeoxyribonuclease V complex"/>
    <property type="evidence" value="ECO:0007669"/>
    <property type="project" value="InterPro"/>
</dbReference>
<dbReference type="InterPro" id="IPR049550">
    <property type="entry name" value="RecD_N"/>
</dbReference>
<dbReference type="SUPFAM" id="SSF52540">
    <property type="entry name" value="P-loop containing nucleoside triphosphate hydrolases"/>
    <property type="match status" value="2"/>
</dbReference>
<feature type="binding site" evidence="11">
    <location>
        <begin position="188"/>
        <end position="195"/>
    </location>
    <ligand>
        <name>ATP</name>
        <dbReference type="ChEBI" id="CHEBI:30616"/>
    </ligand>
</feature>
<keyword evidence="1 11" id="KW-0540">Nuclease</keyword>
<keyword evidence="5 11" id="KW-0347">Helicase</keyword>
<dbReference type="GO" id="GO:0043139">
    <property type="term" value="F:5'-3' DNA helicase activity"/>
    <property type="evidence" value="ECO:0007669"/>
    <property type="project" value="UniProtKB-UniRule"/>
</dbReference>
<dbReference type="GO" id="GO:0005524">
    <property type="term" value="F:ATP binding"/>
    <property type="evidence" value="ECO:0007669"/>
    <property type="project" value="UniProtKB-UniRule"/>
</dbReference>
<sequence>MSQFSLDFSQDNFDDALFQTILLEQNKVRDVDIALAKLLCEGNTGDVFYLILLLLQSEQNQNSCLVLSEIDWYNPFLLQSELIAEQIELTPFKDQRLALAALAQHNAVGDDKPLVLFNNHLYLARLAHYETYLAQRFSELANRAININCDDLSSLLNQYFPAQQTTEVDWQKVACAIAALSAFCVITGGPGTGKTTTVTKLLAILQSLYQKAPLTIKLVAPTGKAAARLSESIIGAKGRLSLDPELANRIPEQAQTIHRLLGVIPNSNKYKHHAGNPLHLDLLIVDEASMVDLSLMAKLVAALPADARLYLLGDKDQLASVDTGCILNDLCADLVLGTPPSYSEQRAGLLNDVCFNGNTQLAGSKSSYQLQDVMAFLQKSHRFKSDSGIGQLAMAVNNNDQHHLDWVLNQGFNELSLFNLTSDTYTQLIERAAQYYSQYITAIKSQQSAQVIHGLFSDYQLLAAVREGPYGVNELNKRVERKLAEKGLIYPYSRYYAGMPIMVTQNDYQLKLFNGDIGIILPSEDGQLQATFIDEQGVLRAFNPARLPSHELVYVMTIHKSQGSEFMHTAMILPPIQRAKQGVNRQLVYTGITRAKKHFELVCQPQVLRLAMNKSVGRSSGLRMRLIQGK</sequence>
<comment type="similarity">
    <text evidence="11">Belongs to the RecD family.</text>
</comment>
<dbReference type="InterPro" id="IPR006344">
    <property type="entry name" value="RecD"/>
</dbReference>
<evidence type="ECO:0000256" key="10">
    <source>
        <dbReference type="ARBA" id="ARBA00023235"/>
    </source>
</evidence>
<comment type="subunit">
    <text evidence="11">Heterotrimer of RecB, RecC and RecD. All subunits contribute to DNA-binding.</text>
</comment>
<evidence type="ECO:0000259" key="12">
    <source>
        <dbReference type="SMART" id="SM00382"/>
    </source>
</evidence>
<gene>
    <name evidence="11" type="primary">recD</name>
    <name evidence="13" type="ORF">N475_24205</name>
</gene>
<dbReference type="PANTHER" id="PTHR43788:SF6">
    <property type="entry name" value="DNA HELICASE B"/>
    <property type="match status" value="1"/>
</dbReference>
<dbReference type="GO" id="GO:0017116">
    <property type="term" value="F:single-stranded DNA helicase activity"/>
    <property type="evidence" value="ECO:0007669"/>
    <property type="project" value="TreeGrafter"/>
</dbReference>
<keyword evidence="14" id="KW-1185">Reference proteome</keyword>
<evidence type="ECO:0000256" key="7">
    <source>
        <dbReference type="ARBA" id="ARBA00022840"/>
    </source>
</evidence>
<dbReference type="InterPro" id="IPR027785">
    <property type="entry name" value="UvrD-like_helicase_C"/>
</dbReference>
<dbReference type="CDD" id="cd18809">
    <property type="entry name" value="SF1_C_RecD"/>
    <property type="match status" value="1"/>
</dbReference>
<dbReference type="RefSeq" id="WP_063358319.1">
    <property type="nucleotide sequence ID" value="NZ_AQHB01000025.1"/>
</dbReference>
<dbReference type="InterPro" id="IPR041851">
    <property type="entry name" value="RecD_N_sf"/>
</dbReference>
<dbReference type="AlphaFoldDB" id="A0A166UUX6"/>
<keyword evidence="4 11" id="KW-0378">Hydrolase</keyword>
<dbReference type="Pfam" id="PF13245">
    <property type="entry name" value="AAA_19"/>
    <property type="match status" value="1"/>
</dbReference>
<dbReference type="PANTHER" id="PTHR43788">
    <property type="entry name" value="DNA2/NAM7 HELICASE FAMILY MEMBER"/>
    <property type="match status" value="1"/>
</dbReference>
<feature type="domain" description="AAA+ ATPase" evidence="12">
    <location>
        <begin position="180"/>
        <end position="340"/>
    </location>
</feature>
<evidence type="ECO:0000256" key="4">
    <source>
        <dbReference type="ARBA" id="ARBA00022801"/>
    </source>
</evidence>
<evidence type="ECO:0000256" key="2">
    <source>
        <dbReference type="ARBA" id="ARBA00022741"/>
    </source>
</evidence>
<comment type="caution">
    <text evidence="13">The sequence shown here is derived from an EMBL/GenBank/DDBJ whole genome shotgun (WGS) entry which is preliminary data.</text>
</comment>
<dbReference type="GO" id="GO:0016887">
    <property type="term" value="F:ATP hydrolysis activity"/>
    <property type="evidence" value="ECO:0007669"/>
    <property type="project" value="RHEA"/>
</dbReference>
<proteinExistence type="inferred from homology"/>
<comment type="catalytic activity">
    <reaction evidence="11">
        <text>ATP + H2O = ADP + phosphate + H(+)</text>
        <dbReference type="Rhea" id="RHEA:13065"/>
        <dbReference type="ChEBI" id="CHEBI:15377"/>
        <dbReference type="ChEBI" id="CHEBI:15378"/>
        <dbReference type="ChEBI" id="CHEBI:30616"/>
        <dbReference type="ChEBI" id="CHEBI:43474"/>
        <dbReference type="ChEBI" id="CHEBI:456216"/>
        <dbReference type="EC" id="5.6.2.3"/>
    </reaction>
</comment>
<evidence type="ECO:0000256" key="1">
    <source>
        <dbReference type="ARBA" id="ARBA00022722"/>
    </source>
</evidence>
<dbReference type="CDD" id="cd17933">
    <property type="entry name" value="DEXSc_RecD-like"/>
    <property type="match status" value="1"/>
</dbReference>
<dbReference type="EC" id="5.6.2.3" evidence="11"/>
<reference evidence="13 14" key="1">
    <citation type="submission" date="2013-07" db="EMBL/GenBank/DDBJ databases">
        <title>Comparative Genomic and Metabolomic Analysis of Twelve Strains of Pseudoalteromonas luteoviolacea.</title>
        <authorList>
            <person name="Vynne N.G."/>
            <person name="Mansson M."/>
            <person name="Gram L."/>
        </authorList>
    </citation>
    <scope>NUCLEOTIDE SEQUENCE [LARGE SCALE GENOMIC DNA]</scope>
    <source>
        <strain evidence="13 14">DSM 6061</strain>
    </source>
</reference>
<keyword evidence="6 11" id="KW-0269">Exonuclease</keyword>
<dbReference type="Pfam" id="PF21185">
    <property type="entry name" value="RecD_N"/>
    <property type="match status" value="1"/>
</dbReference>
<dbReference type="PATRIC" id="fig|1365250.3.peg.4799"/>
<evidence type="ECO:0000313" key="14">
    <source>
        <dbReference type="Proteomes" id="UP000076643"/>
    </source>
</evidence>
<keyword evidence="10 11" id="KW-0413">Isomerase</keyword>
<evidence type="ECO:0000256" key="3">
    <source>
        <dbReference type="ARBA" id="ARBA00022763"/>
    </source>
</evidence>
<dbReference type="Gene3D" id="1.10.10.1020">
    <property type="entry name" value="RecBCD complex, subunit RecD, N-terminal domain"/>
    <property type="match status" value="1"/>
</dbReference>